<proteinExistence type="predicted"/>
<dbReference type="PANTHER" id="PTHR33964:SF1">
    <property type="entry name" value="RE45066P"/>
    <property type="match status" value="1"/>
</dbReference>
<dbReference type="EMBL" id="MNPL01001513">
    <property type="protein sequence ID" value="OQR79075.1"/>
    <property type="molecule type" value="Genomic_DNA"/>
</dbReference>
<sequence>MFSSSSALVLFFDASSGSSENCRTRSRPSKYFSSFQARLLQYFIASAIPIAVGNIQSSCDTQAVDRCLTGVLFSAQHNRTFFWKDVADVENLCRQVPRIPQCIKSATTNCPEAAKKFLKALMKGYEVVLQSQICKDSPEGVRRRENFASSSNCLRQKFDNGCMRSYIGTLDNIVALPSGVNKVRKACCLHRSYRVCLADQVTPLCGVEAASRYIQFNSMLSAAPIREVCGTAYADDSCADIPLEQQPKMSPIAGNPDNESFNGTILSRLLKILTDTEHFEQPTTNFNLDEALG</sequence>
<dbReference type="PANTHER" id="PTHR33964">
    <property type="entry name" value="RE45066P-RELATED"/>
    <property type="match status" value="1"/>
</dbReference>
<dbReference type="Proteomes" id="UP000192247">
    <property type="component" value="Unassembled WGS sequence"/>
</dbReference>
<organism evidence="1 2">
    <name type="scientific">Tropilaelaps mercedesae</name>
    <dbReference type="NCBI Taxonomy" id="418985"/>
    <lineage>
        <taxon>Eukaryota</taxon>
        <taxon>Metazoa</taxon>
        <taxon>Ecdysozoa</taxon>
        <taxon>Arthropoda</taxon>
        <taxon>Chelicerata</taxon>
        <taxon>Arachnida</taxon>
        <taxon>Acari</taxon>
        <taxon>Parasitiformes</taxon>
        <taxon>Mesostigmata</taxon>
        <taxon>Gamasina</taxon>
        <taxon>Dermanyssoidea</taxon>
        <taxon>Laelapidae</taxon>
        <taxon>Tropilaelaps</taxon>
    </lineage>
</organism>
<evidence type="ECO:0000313" key="2">
    <source>
        <dbReference type="Proteomes" id="UP000192247"/>
    </source>
</evidence>
<protein>
    <submittedName>
        <fullName evidence="1">Uncharacterized protein</fullName>
    </submittedName>
</protein>
<keyword evidence="2" id="KW-1185">Reference proteome</keyword>
<reference evidence="1 2" key="1">
    <citation type="journal article" date="2017" name="Gigascience">
        <title>Draft genome of the honey bee ectoparasitic mite, Tropilaelaps mercedesae, is shaped by the parasitic life history.</title>
        <authorList>
            <person name="Dong X."/>
            <person name="Armstrong S.D."/>
            <person name="Xia D."/>
            <person name="Makepeace B.L."/>
            <person name="Darby A.C."/>
            <person name="Kadowaki T."/>
        </authorList>
    </citation>
    <scope>NUCLEOTIDE SEQUENCE [LARGE SCALE GENOMIC DNA]</scope>
    <source>
        <strain evidence="1">Wuxi-XJTLU</strain>
    </source>
</reference>
<comment type="caution">
    <text evidence="1">The sequence shown here is derived from an EMBL/GenBank/DDBJ whole genome shotgun (WGS) entry which is preliminary data.</text>
</comment>
<evidence type="ECO:0000313" key="1">
    <source>
        <dbReference type="EMBL" id="OQR79075.1"/>
    </source>
</evidence>
<name>A0A1V9Y016_9ACAR</name>
<dbReference type="OrthoDB" id="10429195at2759"/>
<accession>A0A1V9Y016</accession>
<gene>
    <name evidence="1" type="ORF">BIW11_05986</name>
</gene>
<dbReference type="AlphaFoldDB" id="A0A1V9Y016"/>
<dbReference type="InParanoid" id="A0A1V9Y016"/>